<accession>I1D0T7</accession>
<gene>
    <name evidence="1" type="ORF">SacglDRAFT_01646</name>
</gene>
<name>I1D0T7_9PSEU</name>
<sequence length="103" mass="11837">MGDGFSVDPDTLRSEADKRLGILIDHVNDAYEKIDAAAQYSPFHGGGDVFDSIGEYWHDALHYLKRVLKDNARNIELDRRALKAIADRYEEIETETAREVNRW</sequence>
<evidence type="ECO:0000313" key="1">
    <source>
        <dbReference type="EMBL" id="EIE98561.1"/>
    </source>
</evidence>
<protein>
    <recommendedName>
        <fullName evidence="3">Excreted virulence factor EspC, type VII ESX diderm</fullName>
    </recommendedName>
</protein>
<keyword evidence="2" id="KW-1185">Reference proteome</keyword>
<dbReference type="Proteomes" id="UP000005087">
    <property type="component" value="Chromosome"/>
</dbReference>
<evidence type="ECO:0008006" key="3">
    <source>
        <dbReference type="Google" id="ProtNLM"/>
    </source>
</evidence>
<reference evidence="2" key="2">
    <citation type="submission" date="2012-01" db="EMBL/GenBank/DDBJ databases">
        <title>Noncontiguous Finished sequence of chromosome of Saccharomonospora glauca K62.</title>
        <authorList>
            <consortium name="US DOE Joint Genome Institute"/>
            <person name="Lucas S."/>
            <person name="Han J."/>
            <person name="Lapidus A."/>
            <person name="Cheng J.-F."/>
            <person name="Goodwin L."/>
            <person name="Pitluck S."/>
            <person name="Peters L."/>
            <person name="Mikhailova N."/>
            <person name="Held B."/>
            <person name="Detter J.C."/>
            <person name="Han C."/>
            <person name="Tapia R."/>
            <person name="Land M."/>
            <person name="Hauser L."/>
            <person name="Kyrpides N."/>
            <person name="Ivanova N."/>
            <person name="Pagani I."/>
            <person name="Brambilla E.-M."/>
            <person name="Klenk H.-P."/>
            <person name="Woyke T."/>
        </authorList>
    </citation>
    <scope>NUCLEOTIDE SEQUENCE [LARGE SCALE GENOMIC DNA]</scope>
    <source>
        <strain evidence="2">K62</strain>
    </source>
</reference>
<dbReference type="HOGENOM" id="CLU_2261801_0_0_11"/>
<dbReference type="EMBL" id="CM001484">
    <property type="protein sequence ID" value="EIE98561.1"/>
    <property type="molecule type" value="Genomic_DNA"/>
</dbReference>
<dbReference type="RefSeq" id="WP_005463362.1">
    <property type="nucleotide sequence ID" value="NZ_CM001484.1"/>
</dbReference>
<dbReference type="eggNOG" id="ENOG5030VQ3">
    <property type="taxonomic scope" value="Bacteria"/>
</dbReference>
<reference evidence="1 2" key="1">
    <citation type="submission" date="2011-09" db="EMBL/GenBank/DDBJ databases">
        <authorList>
            <consortium name="US DOE Joint Genome Institute (JGI-PGF)"/>
            <person name="Lucas S."/>
            <person name="Han J."/>
            <person name="Lapidus A."/>
            <person name="Cheng J.-F."/>
            <person name="Goodwin L."/>
            <person name="Pitluck S."/>
            <person name="Peters L."/>
            <person name="Land M.L."/>
            <person name="Hauser L."/>
            <person name="Brambilla E."/>
            <person name="Klenk H.-P."/>
            <person name="Woyke T.J."/>
        </authorList>
    </citation>
    <scope>NUCLEOTIDE SEQUENCE [LARGE SCALE GENOMIC DNA]</scope>
    <source>
        <strain evidence="1 2">K62</strain>
    </source>
</reference>
<proteinExistence type="predicted"/>
<evidence type="ECO:0000313" key="2">
    <source>
        <dbReference type="Proteomes" id="UP000005087"/>
    </source>
</evidence>
<organism evidence="1 2">
    <name type="scientific">Saccharomonospora glauca K62</name>
    <dbReference type="NCBI Taxonomy" id="928724"/>
    <lineage>
        <taxon>Bacteria</taxon>
        <taxon>Bacillati</taxon>
        <taxon>Actinomycetota</taxon>
        <taxon>Actinomycetes</taxon>
        <taxon>Pseudonocardiales</taxon>
        <taxon>Pseudonocardiaceae</taxon>
        <taxon>Saccharomonospora</taxon>
    </lineage>
</organism>
<dbReference type="AlphaFoldDB" id="I1D0T7"/>
<dbReference type="OrthoDB" id="3689605at2"/>